<evidence type="ECO:0000313" key="10">
    <source>
        <dbReference type="Proteomes" id="UP000198999"/>
    </source>
</evidence>
<dbReference type="Pfam" id="PF00728">
    <property type="entry name" value="Glyco_hydro_20"/>
    <property type="match status" value="1"/>
</dbReference>
<keyword evidence="4" id="KW-0378">Hydrolase</keyword>
<dbReference type="InterPro" id="IPR015882">
    <property type="entry name" value="HEX_bac_N"/>
</dbReference>
<dbReference type="GO" id="GO:0004563">
    <property type="term" value="F:beta-N-acetylhexosaminidase activity"/>
    <property type="evidence" value="ECO:0007669"/>
    <property type="project" value="UniProtKB-EC"/>
</dbReference>
<dbReference type="CDD" id="cd06568">
    <property type="entry name" value="GH20_SpHex_like"/>
    <property type="match status" value="1"/>
</dbReference>
<feature type="active site" description="Proton donor" evidence="6">
    <location>
        <position position="339"/>
    </location>
</feature>
<dbReference type="GO" id="GO:0016020">
    <property type="term" value="C:membrane"/>
    <property type="evidence" value="ECO:0007669"/>
    <property type="project" value="TreeGrafter"/>
</dbReference>
<dbReference type="STRING" id="419940.SAMN05421824_0461"/>
<name>A0A1H9B6C0_9FLAO</name>
<organism evidence="9 10">
    <name type="scientific">Hyunsoonleella jejuensis</name>
    <dbReference type="NCBI Taxonomy" id="419940"/>
    <lineage>
        <taxon>Bacteria</taxon>
        <taxon>Pseudomonadati</taxon>
        <taxon>Bacteroidota</taxon>
        <taxon>Flavobacteriia</taxon>
        <taxon>Flavobacteriales</taxon>
        <taxon>Flavobacteriaceae</taxon>
    </lineage>
</organism>
<dbReference type="Pfam" id="PF02838">
    <property type="entry name" value="Glyco_hydro_20b"/>
    <property type="match status" value="1"/>
</dbReference>
<evidence type="ECO:0000259" key="7">
    <source>
        <dbReference type="Pfam" id="PF00728"/>
    </source>
</evidence>
<dbReference type="PANTHER" id="PTHR22600">
    <property type="entry name" value="BETA-HEXOSAMINIDASE"/>
    <property type="match status" value="1"/>
</dbReference>
<evidence type="ECO:0000256" key="6">
    <source>
        <dbReference type="PIRSR" id="PIRSR625705-1"/>
    </source>
</evidence>
<dbReference type="PIRSF" id="PIRSF001093">
    <property type="entry name" value="B-hxosamndse_ab_euk"/>
    <property type="match status" value="1"/>
</dbReference>
<dbReference type="EMBL" id="FOFN01000001">
    <property type="protein sequence ID" value="SEP84251.1"/>
    <property type="molecule type" value="Genomic_DNA"/>
</dbReference>
<dbReference type="InterPro" id="IPR029018">
    <property type="entry name" value="Hex-like_dom2"/>
</dbReference>
<dbReference type="EC" id="3.2.1.52" evidence="3"/>
<protein>
    <recommendedName>
        <fullName evidence="3">beta-N-acetylhexosaminidase</fullName>
        <ecNumber evidence="3">3.2.1.52</ecNumber>
    </recommendedName>
</protein>
<keyword evidence="5" id="KW-0326">Glycosidase</keyword>
<feature type="domain" description="Glycoside hydrolase family 20 catalytic" evidence="7">
    <location>
        <begin position="176"/>
        <end position="484"/>
    </location>
</feature>
<dbReference type="InterPro" id="IPR017853">
    <property type="entry name" value="GH"/>
</dbReference>
<evidence type="ECO:0000259" key="8">
    <source>
        <dbReference type="Pfam" id="PF02838"/>
    </source>
</evidence>
<keyword evidence="10" id="KW-1185">Reference proteome</keyword>
<dbReference type="InterPro" id="IPR015883">
    <property type="entry name" value="Glyco_hydro_20_cat"/>
</dbReference>
<accession>A0A1H9B6C0</accession>
<dbReference type="Gene3D" id="3.30.379.10">
    <property type="entry name" value="Chitobiase/beta-hexosaminidase domain 2-like"/>
    <property type="match status" value="1"/>
</dbReference>
<comment type="similarity">
    <text evidence="2">Belongs to the glycosyl hydrolase 20 family.</text>
</comment>
<feature type="domain" description="Beta-hexosaminidase bacterial type N-terminal" evidence="8">
    <location>
        <begin position="41"/>
        <end position="172"/>
    </location>
</feature>
<evidence type="ECO:0000256" key="2">
    <source>
        <dbReference type="ARBA" id="ARBA00006285"/>
    </source>
</evidence>
<evidence type="ECO:0000256" key="1">
    <source>
        <dbReference type="ARBA" id="ARBA00001231"/>
    </source>
</evidence>
<reference evidence="9 10" key="1">
    <citation type="submission" date="2016-10" db="EMBL/GenBank/DDBJ databases">
        <authorList>
            <person name="de Groot N.N."/>
        </authorList>
    </citation>
    <scope>NUCLEOTIDE SEQUENCE [LARGE SCALE GENOMIC DNA]</scope>
    <source>
        <strain evidence="9 10">DSM 21035</strain>
    </source>
</reference>
<dbReference type="SUPFAM" id="SSF51445">
    <property type="entry name" value="(Trans)glycosidases"/>
    <property type="match status" value="1"/>
</dbReference>
<dbReference type="AlphaFoldDB" id="A0A1H9B6C0"/>
<evidence type="ECO:0000256" key="4">
    <source>
        <dbReference type="ARBA" id="ARBA00022801"/>
    </source>
</evidence>
<dbReference type="GO" id="GO:0005975">
    <property type="term" value="P:carbohydrate metabolic process"/>
    <property type="evidence" value="ECO:0007669"/>
    <property type="project" value="InterPro"/>
</dbReference>
<evidence type="ECO:0000256" key="5">
    <source>
        <dbReference type="ARBA" id="ARBA00023295"/>
    </source>
</evidence>
<dbReference type="SUPFAM" id="SSF55545">
    <property type="entry name" value="beta-N-acetylhexosaminidase-like domain"/>
    <property type="match status" value="1"/>
</dbReference>
<evidence type="ECO:0000313" key="9">
    <source>
        <dbReference type="EMBL" id="SEP84251.1"/>
    </source>
</evidence>
<dbReference type="InterPro" id="IPR025705">
    <property type="entry name" value="Beta_hexosaminidase_sua/sub"/>
</dbReference>
<dbReference type="GO" id="GO:0030203">
    <property type="term" value="P:glycosaminoglycan metabolic process"/>
    <property type="evidence" value="ECO:0007669"/>
    <property type="project" value="TreeGrafter"/>
</dbReference>
<dbReference type="Gene3D" id="3.20.20.80">
    <property type="entry name" value="Glycosidases"/>
    <property type="match status" value="1"/>
</dbReference>
<sequence length="525" mass="59640">MLFKTKIIGYIVLMFGFLYTSCKEEKRIINFPYTDLSKSYFIPKPLKVIPTHSGFPLDKFTAIHIGETTKDFKNIAGFLAEKITKQTGISPHLKANDSTESIIYINASNDFDLEHPEAYHLKVLKDSIILTSNTATGAFRGIQTLRQLIPNKANDTLAKNDIWVIPSGEITDTPQFEYRGTMLDVARHFFSVEDIKKYIDVLSYYKINVLHLHLSDDQGWRIEIKSWPKLTEIGSITEVGGTKGGFYTQKDYTEIVNYAALHHITIVPEIDMPGHTNAASLSYRILNGNGKAVKPYTGMRVGFSTFDTRKDTVYTFINDVVRELAAITPGPYFHIGGDESHVTKKEDYNYFVNKVEAIVQKHGKRMIGWDETANAGVDSTSIAQIWHSEKNMKTAIKKGMKLILSPAKNAYLDMKYDASSKFGLDWAGFVPVNVAYNWYPETMAPKANILGIEAPLWSETIGTLSELEYLAFPRIIGHAEIGWSLKEHRNWEDYKTRLAHQYSFLNRNGVNYYASPLVNWMKDDF</sequence>
<proteinExistence type="inferred from homology"/>
<evidence type="ECO:0000256" key="3">
    <source>
        <dbReference type="ARBA" id="ARBA00012663"/>
    </source>
</evidence>
<gene>
    <name evidence="9" type="ORF">SAMN05421824_0461</name>
</gene>
<dbReference type="PANTHER" id="PTHR22600:SF57">
    <property type="entry name" value="BETA-N-ACETYLHEXOSAMINIDASE"/>
    <property type="match status" value="1"/>
</dbReference>
<dbReference type="Proteomes" id="UP000198999">
    <property type="component" value="Unassembled WGS sequence"/>
</dbReference>
<comment type="catalytic activity">
    <reaction evidence="1">
        <text>Hydrolysis of terminal non-reducing N-acetyl-D-hexosamine residues in N-acetyl-beta-D-hexosaminides.</text>
        <dbReference type="EC" id="3.2.1.52"/>
    </reaction>
</comment>
<dbReference type="PRINTS" id="PR00738">
    <property type="entry name" value="GLHYDRLASE20"/>
</dbReference>